<sequence>MLVTITISSLLNRWRMTYKLLNYFNAGNIFVIGNMVKVRFTCKLLHTIQFSGSFSNFERMKKT</sequence>
<reference evidence="2" key="1">
    <citation type="submission" date="2014-05" db="EMBL/GenBank/DDBJ databases">
        <authorList>
            <person name="Chronopoulou M."/>
        </authorList>
    </citation>
    <scope>NUCLEOTIDE SEQUENCE</scope>
    <source>
        <tissue evidence="2">Whole organism</tissue>
    </source>
</reference>
<feature type="transmembrane region" description="Helical" evidence="1">
    <location>
        <begin position="20"/>
        <end position="36"/>
    </location>
</feature>
<proteinExistence type="predicted"/>
<evidence type="ECO:0000256" key="1">
    <source>
        <dbReference type="SAM" id="Phobius"/>
    </source>
</evidence>
<keyword evidence="1" id="KW-1133">Transmembrane helix</keyword>
<accession>A0A0K2V4Q8</accession>
<keyword evidence="1" id="KW-0472">Membrane</keyword>
<protein>
    <submittedName>
        <fullName evidence="2">Uncharacterized protein</fullName>
    </submittedName>
</protein>
<dbReference type="AlphaFoldDB" id="A0A0K2V4Q8"/>
<organism evidence="2">
    <name type="scientific">Lepeophtheirus salmonis</name>
    <name type="common">Salmon louse</name>
    <name type="synonym">Caligus salmonis</name>
    <dbReference type="NCBI Taxonomy" id="72036"/>
    <lineage>
        <taxon>Eukaryota</taxon>
        <taxon>Metazoa</taxon>
        <taxon>Ecdysozoa</taxon>
        <taxon>Arthropoda</taxon>
        <taxon>Crustacea</taxon>
        <taxon>Multicrustacea</taxon>
        <taxon>Hexanauplia</taxon>
        <taxon>Copepoda</taxon>
        <taxon>Siphonostomatoida</taxon>
        <taxon>Caligidae</taxon>
        <taxon>Lepeophtheirus</taxon>
    </lineage>
</organism>
<keyword evidence="1" id="KW-0812">Transmembrane</keyword>
<dbReference type="EMBL" id="HACA01027761">
    <property type="protein sequence ID" value="CDW45122.1"/>
    <property type="molecule type" value="Transcribed_RNA"/>
</dbReference>
<evidence type="ECO:0000313" key="2">
    <source>
        <dbReference type="EMBL" id="CDW45122.1"/>
    </source>
</evidence>
<name>A0A0K2V4Q8_LEPSM</name>